<dbReference type="PROSITE" id="PS50057">
    <property type="entry name" value="FERM_3"/>
    <property type="match status" value="1"/>
</dbReference>
<evidence type="ECO:0000256" key="7">
    <source>
        <dbReference type="ARBA" id="ARBA00022949"/>
    </source>
</evidence>
<evidence type="ECO:0000256" key="12">
    <source>
        <dbReference type="ARBA" id="ARBA00043944"/>
    </source>
</evidence>
<evidence type="ECO:0000256" key="6">
    <source>
        <dbReference type="ARBA" id="ARBA00022475"/>
    </source>
</evidence>
<dbReference type="PRINTS" id="PR00661">
    <property type="entry name" value="ERMFAMILY"/>
</dbReference>
<organism evidence="15 16">
    <name type="scientific">Diatraea saccharalis</name>
    <name type="common">sugarcane borer</name>
    <dbReference type="NCBI Taxonomy" id="40085"/>
    <lineage>
        <taxon>Eukaryota</taxon>
        <taxon>Metazoa</taxon>
        <taxon>Ecdysozoa</taxon>
        <taxon>Arthropoda</taxon>
        <taxon>Hexapoda</taxon>
        <taxon>Insecta</taxon>
        <taxon>Pterygota</taxon>
        <taxon>Neoptera</taxon>
        <taxon>Endopterygota</taxon>
        <taxon>Lepidoptera</taxon>
        <taxon>Glossata</taxon>
        <taxon>Ditrysia</taxon>
        <taxon>Pyraloidea</taxon>
        <taxon>Crambidae</taxon>
        <taxon>Crambinae</taxon>
        <taxon>Diatraea</taxon>
    </lineage>
</organism>
<dbReference type="InterPro" id="IPR000798">
    <property type="entry name" value="Ez/rad/moesin-like"/>
</dbReference>
<evidence type="ECO:0000256" key="8">
    <source>
        <dbReference type="ARBA" id="ARBA00023136"/>
    </source>
</evidence>
<accession>A0A9N9WE80</accession>
<dbReference type="SUPFAM" id="SSF47031">
    <property type="entry name" value="Second domain of FERM"/>
    <property type="match status" value="1"/>
</dbReference>
<dbReference type="PROSITE" id="PS00661">
    <property type="entry name" value="FERM_2"/>
    <property type="match status" value="1"/>
</dbReference>
<dbReference type="SMART" id="SM01196">
    <property type="entry name" value="FERM_C"/>
    <property type="match status" value="1"/>
</dbReference>
<dbReference type="InterPro" id="IPR041789">
    <property type="entry name" value="ERM_FERM_C"/>
</dbReference>
<evidence type="ECO:0000256" key="1">
    <source>
        <dbReference type="ARBA" id="ARBA00004105"/>
    </source>
</evidence>
<evidence type="ECO:0000256" key="9">
    <source>
        <dbReference type="ARBA" id="ARBA00023203"/>
    </source>
</evidence>
<dbReference type="Pfam" id="PF00373">
    <property type="entry name" value="FERM_M"/>
    <property type="match status" value="1"/>
</dbReference>
<dbReference type="GO" id="GO:0005856">
    <property type="term" value="C:cytoskeleton"/>
    <property type="evidence" value="ECO:0007669"/>
    <property type="project" value="UniProtKB-SubCell"/>
</dbReference>
<dbReference type="CDD" id="cd13194">
    <property type="entry name" value="FERM_C_ERM"/>
    <property type="match status" value="1"/>
</dbReference>
<protein>
    <recommendedName>
        <fullName evidence="5">Moesin/ezrin/radixin homolog 1</fullName>
    </recommendedName>
</protein>
<dbReference type="GO" id="GO:0016324">
    <property type="term" value="C:apical plasma membrane"/>
    <property type="evidence" value="ECO:0007669"/>
    <property type="project" value="UniProtKB-ARBA"/>
</dbReference>
<dbReference type="Gene3D" id="3.10.20.90">
    <property type="entry name" value="Phosphatidylinositol 3-kinase Catalytic Subunit, Chain A, domain 1"/>
    <property type="match status" value="1"/>
</dbReference>
<dbReference type="GO" id="GO:0005902">
    <property type="term" value="C:microvillus"/>
    <property type="evidence" value="ECO:0007669"/>
    <property type="project" value="UniProtKB-SubCell"/>
</dbReference>
<dbReference type="InterPro" id="IPR018980">
    <property type="entry name" value="FERM_PH-like_C"/>
</dbReference>
<keyword evidence="16" id="KW-1185">Reference proteome</keyword>
<keyword evidence="6" id="KW-1003">Cell membrane</keyword>
<dbReference type="InterPro" id="IPR046810">
    <property type="entry name" value="ERM_helical"/>
</dbReference>
<evidence type="ECO:0000256" key="13">
    <source>
        <dbReference type="SAM" id="Coils"/>
    </source>
</evidence>
<dbReference type="InterPro" id="IPR014352">
    <property type="entry name" value="FERM/acyl-CoA-bd_prot_sf"/>
</dbReference>
<dbReference type="CDD" id="cd14473">
    <property type="entry name" value="FERM_B-lobe"/>
    <property type="match status" value="1"/>
</dbReference>
<reference evidence="15" key="2">
    <citation type="submission" date="2022-10" db="EMBL/GenBank/DDBJ databases">
        <authorList>
            <consortium name="ENA_rothamsted_submissions"/>
            <consortium name="culmorum"/>
            <person name="King R."/>
        </authorList>
    </citation>
    <scope>NUCLEOTIDE SEQUENCE</scope>
</reference>
<dbReference type="InterPro" id="IPR011993">
    <property type="entry name" value="PH-like_dom_sf"/>
</dbReference>
<evidence type="ECO:0000256" key="4">
    <source>
        <dbReference type="ARBA" id="ARBA00004536"/>
    </source>
</evidence>
<dbReference type="PRINTS" id="PR00935">
    <property type="entry name" value="BAND41"/>
</dbReference>
<dbReference type="FunFam" id="1.20.80.10:FF:000002">
    <property type="entry name" value="radixin isoform X1"/>
    <property type="match status" value="1"/>
</dbReference>
<dbReference type="Pfam" id="PF09379">
    <property type="entry name" value="FERM_N"/>
    <property type="match status" value="1"/>
</dbReference>
<dbReference type="GO" id="GO:0030182">
    <property type="term" value="P:neuron differentiation"/>
    <property type="evidence" value="ECO:0007669"/>
    <property type="project" value="UniProtKB-ARBA"/>
</dbReference>
<dbReference type="SMART" id="SM00295">
    <property type="entry name" value="B41"/>
    <property type="match status" value="1"/>
</dbReference>
<dbReference type="GO" id="GO:0005912">
    <property type="term" value="C:adherens junction"/>
    <property type="evidence" value="ECO:0007669"/>
    <property type="project" value="UniProtKB-SubCell"/>
</dbReference>
<evidence type="ECO:0000256" key="3">
    <source>
        <dbReference type="ARBA" id="ARBA00004245"/>
    </source>
</evidence>
<evidence type="ECO:0000256" key="5">
    <source>
        <dbReference type="ARBA" id="ARBA00022025"/>
    </source>
</evidence>
<dbReference type="GO" id="GO:0016028">
    <property type="term" value="C:rhabdomere"/>
    <property type="evidence" value="ECO:0007669"/>
    <property type="project" value="UniProtKB-SubCell"/>
</dbReference>
<dbReference type="GO" id="GO:0009887">
    <property type="term" value="P:animal organ morphogenesis"/>
    <property type="evidence" value="ECO:0007669"/>
    <property type="project" value="UniProtKB-ARBA"/>
</dbReference>
<gene>
    <name evidence="15" type="ORF">DIATSA_LOCUS8858</name>
</gene>
<evidence type="ECO:0000256" key="2">
    <source>
        <dbReference type="ARBA" id="ARBA00004202"/>
    </source>
</evidence>
<keyword evidence="8" id="KW-0472">Membrane</keyword>
<dbReference type="PANTHER" id="PTHR23281">
    <property type="entry name" value="MERLIN/MOESIN/EZRIN/RADIXIN"/>
    <property type="match status" value="1"/>
</dbReference>
<dbReference type="InterPro" id="IPR018979">
    <property type="entry name" value="FERM_N"/>
</dbReference>
<dbReference type="AlphaFoldDB" id="A0A9N9WE80"/>
<dbReference type="InterPro" id="IPR008954">
    <property type="entry name" value="Moesin_tail_sf"/>
</dbReference>
<keyword evidence="7" id="KW-0965">Cell junction</keyword>
<dbReference type="Gene3D" id="2.30.29.30">
    <property type="entry name" value="Pleckstrin-homology domain (PH domain)/Phosphotyrosine-binding domain (PTB)"/>
    <property type="match status" value="1"/>
</dbReference>
<evidence type="ECO:0000259" key="14">
    <source>
        <dbReference type="PROSITE" id="PS50057"/>
    </source>
</evidence>
<feature type="coiled-coil region" evidence="13">
    <location>
        <begin position="339"/>
        <end position="492"/>
    </location>
</feature>
<keyword evidence="10" id="KW-0963">Cytoplasm</keyword>
<dbReference type="InterPro" id="IPR011174">
    <property type="entry name" value="ERM"/>
</dbReference>
<dbReference type="Proteomes" id="UP001153714">
    <property type="component" value="Chromosome 3"/>
</dbReference>
<dbReference type="Gene3D" id="1.20.5.450">
    <property type="match status" value="1"/>
</dbReference>
<dbReference type="InterPro" id="IPR011259">
    <property type="entry name" value="ERM_C_dom"/>
</dbReference>
<dbReference type="Pfam" id="PF20492">
    <property type="entry name" value="ERM_helical"/>
    <property type="match status" value="1"/>
</dbReference>
<evidence type="ECO:0000313" key="15">
    <source>
        <dbReference type="EMBL" id="CAG9791232.1"/>
    </source>
</evidence>
<sequence length="824" mass="94725">MPPFRRKKAPKSFPVKVFTLDAELEFNLEWRATGRDLFDLVCRTIGLRETWFFGLQFEDTKHFISWLKLDKRVQDQCVSQMPGTPFMLLCKLYPEDVAEELIQEVTQHLLFLQVKQAILSMDIYCPPEASVLLASYAVQAKYGDYDESAYKPGMLASEDLLPQRVIDQYQMTPEMWEDRIKIWYADHKGMSRDEAEMEYLKIAQDLDMYGVNYFAINNKKDTDLYLGVTALGLNIYEKDNKLTPKTTFPWSEIKHISFDDKKFVIKFVDKGVTNFIFFSPKGMNKLVSSKNIQGYLRKNQKVEGLATAWSSNRENFILDLCIGNHDLYMRRRKPDTMEVQQMKAQAKEEKQRRAIERNKLAREKQLREAAERERAAMEQRLRQYQDEIRLANDALRRSEETAELLAEKGRVAEEEASLLAQKAADAERENARLRLSAIKTEEEKVHLERKTREAEFLTARLVEESEKRAAEAERLRNELTAARAAERHAKERLLSFLARNSTGSLPTSGQSPLSERHSWQMKYYCMYVRVVYRVSGQSPLSERHSWQMKYYCMYVRVVYRVSGQSPLSERHSWQMTWGAGPGGAAPAATSSTTISTTTMLTNGGSEHLQKRDELPRDWLSAILPESARDRLAAFLNKNPAHSVSLTPAYSSSFYKSFCRTDVATAAAPASVQYVALRIQAKESISPYNQSLSRAIIYSPVPSSLFPSTCSLPAELGGEVLQEGAIPEQELTAYQLVPDEPDPHIHRLSLEIEKERVEYLAKSKHLQRQLDELRCEFSVLRVDQSTATLDRLHEEQARAGDDKYSTLRRLKQGSTNTRVAFYEEL</sequence>
<dbReference type="InterPro" id="IPR029071">
    <property type="entry name" value="Ubiquitin-like_domsf"/>
</dbReference>
<dbReference type="SUPFAM" id="SSF48678">
    <property type="entry name" value="Moesin tail domain"/>
    <property type="match status" value="1"/>
</dbReference>
<dbReference type="InterPro" id="IPR035963">
    <property type="entry name" value="FERM_2"/>
</dbReference>
<dbReference type="InterPro" id="IPR019749">
    <property type="entry name" value="Band_41_domain"/>
</dbReference>
<dbReference type="SUPFAM" id="SSF54236">
    <property type="entry name" value="Ubiquitin-like"/>
    <property type="match status" value="1"/>
</dbReference>
<dbReference type="InterPro" id="IPR000299">
    <property type="entry name" value="FERM_domain"/>
</dbReference>
<dbReference type="EMBL" id="OU893334">
    <property type="protein sequence ID" value="CAG9791232.1"/>
    <property type="molecule type" value="Genomic_DNA"/>
</dbReference>
<feature type="domain" description="FERM" evidence="14">
    <location>
        <begin position="13"/>
        <end position="332"/>
    </location>
</feature>
<dbReference type="Gene3D" id="1.20.80.10">
    <property type="match status" value="1"/>
</dbReference>
<reference evidence="15" key="1">
    <citation type="submission" date="2021-12" db="EMBL/GenBank/DDBJ databases">
        <authorList>
            <person name="King R."/>
        </authorList>
    </citation>
    <scope>NUCLEOTIDE SEQUENCE</scope>
</reference>
<dbReference type="InterPro" id="IPR019747">
    <property type="entry name" value="FERM_CS"/>
</dbReference>
<dbReference type="SUPFAM" id="SSF50729">
    <property type="entry name" value="PH domain-like"/>
    <property type="match status" value="1"/>
</dbReference>
<dbReference type="InterPro" id="IPR019748">
    <property type="entry name" value="FERM_central"/>
</dbReference>
<keyword evidence="9" id="KW-0009">Actin-binding</keyword>
<keyword evidence="13" id="KW-0175">Coiled coil</keyword>
<dbReference type="Gene3D" id="6.10.360.10">
    <property type="match status" value="1"/>
</dbReference>
<evidence type="ECO:0000313" key="16">
    <source>
        <dbReference type="Proteomes" id="UP001153714"/>
    </source>
</evidence>
<dbReference type="OrthoDB" id="6018897at2759"/>
<proteinExistence type="predicted"/>
<keyword evidence="11" id="KW-0966">Cell projection</keyword>
<evidence type="ECO:0000256" key="11">
    <source>
        <dbReference type="ARBA" id="ARBA00023273"/>
    </source>
</evidence>
<evidence type="ECO:0000256" key="10">
    <source>
        <dbReference type="ARBA" id="ARBA00023212"/>
    </source>
</evidence>
<comment type="subcellular location">
    <subcellularLocation>
        <location evidence="4">Cell junction</location>
        <location evidence="4">Adherens junction</location>
    </subcellularLocation>
    <subcellularLocation>
        <location evidence="2">Cell membrane</location>
        <topology evidence="2">Peripheral membrane protein</topology>
    </subcellularLocation>
    <subcellularLocation>
        <location evidence="1">Cell projection</location>
        <location evidence="1">Microvillus</location>
    </subcellularLocation>
    <subcellularLocation>
        <location evidence="12">Cell projection</location>
        <location evidence="12">Rhabdomere</location>
    </subcellularLocation>
    <subcellularLocation>
        <location evidence="3">Cytoplasm</location>
        <location evidence="3">Cytoskeleton</location>
    </subcellularLocation>
</comment>
<dbReference type="Pfam" id="PF00769">
    <property type="entry name" value="ERM_C"/>
    <property type="match status" value="1"/>
</dbReference>
<dbReference type="GO" id="GO:0003779">
    <property type="term" value="F:actin binding"/>
    <property type="evidence" value="ECO:0007669"/>
    <property type="project" value="UniProtKB-KW"/>
</dbReference>
<name>A0A9N9WE80_9NEOP</name>
<keyword evidence="10" id="KW-0206">Cytoskeleton</keyword>
<dbReference type="Pfam" id="PF09380">
    <property type="entry name" value="FERM_C"/>
    <property type="match status" value="1"/>
</dbReference>